<sequence>MGLDGIDPRTPVLVGVGVADQRLAEAGAGVGELELMARAVEDAAEGLGGLLGAVRRVLVPRGTWRHGDPGRWVAERFKLVDAHSTLAELGVLQQSLLTRASVDIAAGRVDAVLVVGGEAAHRRLRARIAGVEVADPVADGVPDTVWAPGADILARVEIDRHLAVPARQYAVLESAIGAARGVSPARDAREIAALYAQFAAVAAEGGRSIRGRAVSEDELLAPVGRNAWLASPYTKWHCSQMNVDQAAALVLCSVETARRFGVARERWVFPTVAAESNTMVPLVARPDPARSPGFAAVGVALGPGAADAAHVDLYSCFPAAVRIQRRELGLTGRADRELTTTGGMAFAGGPLNTYALHATVEVARRVREGGDGLVTSVSGMVTKQAGALWSARPAAGGFRAVDVSAELPARPVDPDYAGPARVVGCTVAFDGGEPAVAIAVVEGESEGGAGGGVRSVASSTDADVLASMRTDAWVGRAVRVAGAAFEPA</sequence>
<gene>
    <name evidence="1" type="ORF">B4N89_01235</name>
</gene>
<accession>A0A1T3NSF3</accession>
<dbReference type="Gene3D" id="3.40.47.10">
    <property type="match status" value="1"/>
</dbReference>
<comment type="caution">
    <text evidence="1">The sequence shown here is derived from an EMBL/GenBank/DDBJ whole genome shotgun (WGS) entry which is preliminary data.</text>
</comment>
<dbReference type="InterPro" id="IPR016039">
    <property type="entry name" value="Thiolase-like"/>
</dbReference>
<protein>
    <recommendedName>
        <fullName evidence="3">Acetyl-CoA acetyltransferase</fullName>
    </recommendedName>
</protein>
<proteinExistence type="predicted"/>
<organism evidence="1 2">
    <name type="scientific">Embleya scabrispora</name>
    <dbReference type="NCBI Taxonomy" id="159449"/>
    <lineage>
        <taxon>Bacteria</taxon>
        <taxon>Bacillati</taxon>
        <taxon>Actinomycetota</taxon>
        <taxon>Actinomycetes</taxon>
        <taxon>Kitasatosporales</taxon>
        <taxon>Streptomycetaceae</taxon>
        <taxon>Embleya</taxon>
    </lineage>
</organism>
<dbReference type="OrthoDB" id="4470569at2"/>
<dbReference type="AlphaFoldDB" id="A0A1T3NSF3"/>
<evidence type="ECO:0008006" key="3">
    <source>
        <dbReference type="Google" id="ProtNLM"/>
    </source>
</evidence>
<keyword evidence="2" id="KW-1185">Reference proteome</keyword>
<name>A0A1T3NSF3_9ACTN</name>
<dbReference type="RefSeq" id="WP_078974016.1">
    <property type="nucleotide sequence ID" value="NZ_MWQN01000001.1"/>
</dbReference>
<dbReference type="GO" id="GO:0016747">
    <property type="term" value="F:acyltransferase activity, transferring groups other than amino-acyl groups"/>
    <property type="evidence" value="ECO:0007669"/>
    <property type="project" value="UniProtKB-ARBA"/>
</dbReference>
<dbReference type="Proteomes" id="UP000190037">
    <property type="component" value="Unassembled WGS sequence"/>
</dbReference>
<reference evidence="1 2" key="1">
    <citation type="submission" date="2017-03" db="EMBL/GenBank/DDBJ databases">
        <title>Draft genome sequence of Streptomyces scabrisporus NF3, endophyte isolated from Amphipterygium adstringens.</title>
        <authorList>
            <person name="Vazquez M."/>
            <person name="Ceapa C.D."/>
            <person name="Rodriguez Luna D."/>
            <person name="Sanchez Esquivel S."/>
        </authorList>
    </citation>
    <scope>NUCLEOTIDE SEQUENCE [LARGE SCALE GENOMIC DNA]</scope>
    <source>
        <strain evidence="1 2">NF3</strain>
    </source>
</reference>
<evidence type="ECO:0000313" key="2">
    <source>
        <dbReference type="Proteomes" id="UP000190037"/>
    </source>
</evidence>
<dbReference type="SUPFAM" id="SSF53901">
    <property type="entry name" value="Thiolase-like"/>
    <property type="match status" value="1"/>
</dbReference>
<dbReference type="EMBL" id="MWQN01000001">
    <property type="protein sequence ID" value="OPC79749.1"/>
    <property type="molecule type" value="Genomic_DNA"/>
</dbReference>
<dbReference type="STRING" id="159449.B4N89_01235"/>
<evidence type="ECO:0000313" key="1">
    <source>
        <dbReference type="EMBL" id="OPC79749.1"/>
    </source>
</evidence>
<dbReference type="Gene3D" id="2.40.50.840">
    <property type="match status" value="1"/>
</dbReference>